<dbReference type="Gene3D" id="2.120.10.80">
    <property type="entry name" value="Kelch-type beta propeller"/>
    <property type="match status" value="2"/>
</dbReference>
<name>A0ABS5J652_9BACT</name>
<keyword evidence="3" id="KW-0732">Signal</keyword>
<evidence type="ECO:0000259" key="4">
    <source>
        <dbReference type="Pfam" id="PF24981"/>
    </source>
</evidence>
<dbReference type="InterPro" id="IPR015915">
    <property type="entry name" value="Kelch-typ_b-propeller"/>
</dbReference>
<feature type="domain" description="Attractin/MKLN-like beta-propeller" evidence="4">
    <location>
        <begin position="67"/>
        <end position="319"/>
    </location>
</feature>
<evidence type="ECO:0000256" key="1">
    <source>
        <dbReference type="ARBA" id="ARBA00022441"/>
    </source>
</evidence>
<dbReference type="RefSeq" id="WP_211975835.1">
    <property type="nucleotide sequence ID" value="NZ_CBFHAM010000002.1"/>
</dbReference>
<evidence type="ECO:0000256" key="2">
    <source>
        <dbReference type="ARBA" id="ARBA00022737"/>
    </source>
</evidence>
<feature type="signal peptide" evidence="3">
    <location>
        <begin position="1"/>
        <end position="18"/>
    </location>
</feature>
<evidence type="ECO:0000313" key="6">
    <source>
        <dbReference type="Proteomes" id="UP000676386"/>
    </source>
</evidence>
<proteinExistence type="predicted"/>
<dbReference type="Pfam" id="PF24981">
    <property type="entry name" value="Beta-prop_ATRN-LZTR1"/>
    <property type="match status" value="1"/>
</dbReference>
<gene>
    <name evidence="5" type="ORF">KE626_25460</name>
</gene>
<dbReference type="PROSITE" id="PS51257">
    <property type="entry name" value="PROKAR_LIPOPROTEIN"/>
    <property type="match status" value="1"/>
</dbReference>
<dbReference type="SMART" id="SM00612">
    <property type="entry name" value="Kelch"/>
    <property type="match status" value="5"/>
</dbReference>
<keyword evidence="2" id="KW-0677">Repeat</keyword>
<sequence length="382" mass="39993">MKTSFLFGILLPLTFAIAGCSKKPAPGPDPGPGPGSGNEKIEHVGTTQLSAPRKELKAAAAGTKILFAGGTYSLNQPNTVDIYDVTTNTWTTSTLTTPRIEHAMTAFGNKIFIAGGWAPYSGINVTNSVEIYDVTTGKWAYQALSSPRISLAATSLQNKAFFGGGGTLDKDGVCCIVSDRVDIYDLSTGSWSKSALSIPRDHLAAAAIGNKVLFAGGYGHSNQTGGFFSSRVDIYDITTGKWSIAELSEARDHLYAAAAGNKILFAGGRNSNSSTAESKIVDIYDVSTGKWSTSALSEDRQGTAIAVIGNKILVAGGYSNKSAKHLSSVDVYDVSSGKWDKLELSEARMDGAAAGIKNKLLVGGGFAEVGFSKTVDIFGLTD</sequence>
<protein>
    <recommendedName>
        <fullName evidence="4">Attractin/MKLN-like beta-propeller domain-containing protein</fullName>
    </recommendedName>
</protein>
<comment type="caution">
    <text evidence="5">The sequence shown here is derived from an EMBL/GenBank/DDBJ whole genome shotgun (WGS) entry which is preliminary data.</text>
</comment>
<dbReference type="Proteomes" id="UP000676386">
    <property type="component" value="Unassembled WGS sequence"/>
</dbReference>
<keyword evidence="1" id="KW-0880">Kelch repeat</keyword>
<accession>A0ABS5J652</accession>
<keyword evidence="6" id="KW-1185">Reference proteome</keyword>
<dbReference type="InterPro" id="IPR056737">
    <property type="entry name" value="Beta-prop_ATRN-MKLN-like"/>
</dbReference>
<organism evidence="5 6">
    <name type="scientific">Chitinophaga hostae</name>
    <dbReference type="NCBI Taxonomy" id="2831022"/>
    <lineage>
        <taxon>Bacteria</taxon>
        <taxon>Pseudomonadati</taxon>
        <taxon>Bacteroidota</taxon>
        <taxon>Chitinophagia</taxon>
        <taxon>Chitinophagales</taxon>
        <taxon>Chitinophagaceae</taxon>
        <taxon>Chitinophaga</taxon>
    </lineage>
</organism>
<dbReference type="PANTHER" id="PTHR46344">
    <property type="entry name" value="OS02G0202900 PROTEIN"/>
    <property type="match status" value="1"/>
</dbReference>
<evidence type="ECO:0000256" key="3">
    <source>
        <dbReference type="SAM" id="SignalP"/>
    </source>
</evidence>
<dbReference type="SUPFAM" id="SSF117281">
    <property type="entry name" value="Kelch motif"/>
    <property type="match status" value="2"/>
</dbReference>
<dbReference type="InterPro" id="IPR006652">
    <property type="entry name" value="Kelch_1"/>
</dbReference>
<reference evidence="5 6" key="1">
    <citation type="submission" date="2021-04" db="EMBL/GenBank/DDBJ databases">
        <title>Chitinophaga sp. nov., isolated from the rhizosphere soil.</title>
        <authorList>
            <person name="He S."/>
        </authorList>
    </citation>
    <scope>NUCLEOTIDE SEQUENCE [LARGE SCALE GENOMIC DNA]</scope>
    <source>
        <strain evidence="5 6">2R12</strain>
    </source>
</reference>
<feature type="chain" id="PRO_5046307600" description="Attractin/MKLN-like beta-propeller domain-containing protein" evidence="3">
    <location>
        <begin position="19"/>
        <end position="382"/>
    </location>
</feature>
<evidence type="ECO:0000313" key="5">
    <source>
        <dbReference type="EMBL" id="MBS0030699.1"/>
    </source>
</evidence>
<dbReference type="PANTHER" id="PTHR46344:SF27">
    <property type="entry name" value="KELCH REPEAT SUPERFAMILY PROTEIN"/>
    <property type="match status" value="1"/>
</dbReference>
<dbReference type="EMBL" id="JAGTXB010000016">
    <property type="protein sequence ID" value="MBS0030699.1"/>
    <property type="molecule type" value="Genomic_DNA"/>
</dbReference>